<name>A0A5D3C1T8_CUCMM</name>
<evidence type="ECO:0000313" key="3">
    <source>
        <dbReference type="Proteomes" id="UP000321393"/>
    </source>
</evidence>
<dbReference type="Proteomes" id="UP000321947">
    <property type="component" value="Unassembled WGS sequence"/>
</dbReference>
<accession>A0A5D3C1T8</accession>
<evidence type="ECO:0000313" key="4">
    <source>
        <dbReference type="Proteomes" id="UP000321947"/>
    </source>
</evidence>
<organism evidence="2 4">
    <name type="scientific">Cucumis melo var. makuwa</name>
    <name type="common">Oriental melon</name>
    <dbReference type="NCBI Taxonomy" id="1194695"/>
    <lineage>
        <taxon>Eukaryota</taxon>
        <taxon>Viridiplantae</taxon>
        <taxon>Streptophyta</taxon>
        <taxon>Embryophyta</taxon>
        <taxon>Tracheophyta</taxon>
        <taxon>Spermatophyta</taxon>
        <taxon>Magnoliopsida</taxon>
        <taxon>eudicotyledons</taxon>
        <taxon>Gunneridae</taxon>
        <taxon>Pentapetalae</taxon>
        <taxon>rosids</taxon>
        <taxon>fabids</taxon>
        <taxon>Cucurbitales</taxon>
        <taxon>Cucurbitaceae</taxon>
        <taxon>Benincaseae</taxon>
        <taxon>Cucumis</taxon>
    </lineage>
</organism>
<dbReference type="EMBL" id="SSTE01002041">
    <property type="protein sequence ID" value="KAA0063973.1"/>
    <property type="molecule type" value="Genomic_DNA"/>
</dbReference>
<comment type="caution">
    <text evidence="2">The sequence shown here is derived from an EMBL/GenBank/DDBJ whole genome shotgun (WGS) entry which is preliminary data.</text>
</comment>
<gene>
    <name evidence="2" type="ORF">E5676_scaffold1415G00310</name>
    <name evidence="1" type="ORF">E6C27_scaffold616G001300</name>
</gene>
<reference evidence="3 4" key="1">
    <citation type="submission" date="2019-08" db="EMBL/GenBank/DDBJ databases">
        <title>Draft genome sequences of two oriental melons (Cucumis melo L. var makuwa).</title>
        <authorList>
            <person name="Kwon S.-Y."/>
        </authorList>
    </citation>
    <scope>NUCLEOTIDE SEQUENCE [LARGE SCALE GENOMIC DNA]</scope>
    <source>
        <strain evidence="4">cv. Chang Bougi</strain>
        <strain evidence="3">cv. SW 3</strain>
        <tissue evidence="2">Leaf</tissue>
    </source>
</reference>
<evidence type="ECO:0000313" key="1">
    <source>
        <dbReference type="EMBL" id="KAA0063973.1"/>
    </source>
</evidence>
<sequence>MMNWVTNGFGSGLGLAQLKRKKYKKGIAAAGVRTHDEGEARADEGATRADAWVTNRFTIGFLGRRLRFELVTSRRTRGVIWLKFHILHKNDILANLRWGKAYILGDRVIDFSIILGFEIWLTNAYGEREGDFLKLRECVSVAPPRVVRGFGTKRGRDWRSENLSLGTMPWGRPRKRPVVEASNALREAAIGRIRSAQSDLEKKFGIERLKALGVATFAGTTNPADAEAWLNLIEKCFRVMRCLEDRKVELAAFLLQNGAKYWWRMEEKRSEFLRLTQGSMTVAK</sequence>
<dbReference type="AlphaFoldDB" id="A0A5D3C1T8"/>
<dbReference type="OrthoDB" id="2272416at2759"/>
<dbReference type="EMBL" id="SSTD01013933">
    <property type="protein sequence ID" value="TYK05168.1"/>
    <property type="molecule type" value="Genomic_DNA"/>
</dbReference>
<evidence type="ECO:0000313" key="2">
    <source>
        <dbReference type="EMBL" id="TYK05168.1"/>
    </source>
</evidence>
<proteinExistence type="predicted"/>
<dbReference type="Proteomes" id="UP000321393">
    <property type="component" value="Unassembled WGS sequence"/>
</dbReference>
<protein>
    <submittedName>
        <fullName evidence="2">Uncharacterized protein</fullName>
    </submittedName>
</protein>